<dbReference type="EMBL" id="VSSQ01000145">
    <property type="protein sequence ID" value="MPL81077.1"/>
    <property type="molecule type" value="Genomic_DNA"/>
</dbReference>
<evidence type="ECO:0000313" key="2">
    <source>
        <dbReference type="EMBL" id="MPL81077.1"/>
    </source>
</evidence>
<feature type="region of interest" description="Disordered" evidence="1">
    <location>
        <begin position="1"/>
        <end position="20"/>
    </location>
</feature>
<proteinExistence type="predicted"/>
<comment type="caution">
    <text evidence="2">The sequence shown here is derived from an EMBL/GenBank/DDBJ whole genome shotgun (WGS) entry which is preliminary data.</text>
</comment>
<sequence length="75" mass="8676">MSFWKRKKENVEVDSSNQSQTKVSDEIYAAIAMAIFSSTEYHDEESGILTIQRTANTYSPWNSKIYALKELPLRK</sequence>
<protein>
    <submittedName>
        <fullName evidence="2">Uncharacterized protein</fullName>
    </submittedName>
</protein>
<gene>
    <name evidence="2" type="ORF">SDC9_26986</name>
</gene>
<organism evidence="2">
    <name type="scientific">bioreactor metagenome</name>
    <dbReference type="NCBI Taxonomy" id="1076179"/>
    <lineage>
        <taxon>unclassified sequences</taxon>
        <taxon>metagenomes</taxon>
        <taxon>ecological metagenomes</taxon>
    </lineage>
</organism>
<reference evidence="2" key="1">
    <citation type="submission" date="2019-08" db="EMBL/GenBank/DDBJ databases">
        <authorList>
            <person name="Kucharzyk K."/>
            <person name="Murdoch R.W."/>
            <person name="Higgins S."/>
            <person name="Loffler F."/>
        </authorList>
    </citation>
    <scope>NUCLEOTIDE SEQUENCE</scope>
</reference>
<accession>A0A644UPY9</accession>
<evidence type="ECO:0000256" key="1">
    <source>
        <dbReference type="SAM" id="MobiDB-lite"/>
    </source>
</evidence>
<dbReference type="AlphaFoldDB" id="A0A644UPY9"/>
<name>A0A644UPY9_9ZZZZ</name>